<proteinExistence type="predicted"/>
<evidence type="ECO:0000313" key="1">
    <source>
        <dbReference type="EMBL" id="EEZ93253.1"/>
    </source>
</evidence>
<dbReference type="Proteomes" id="UP000009375">
    <property type="component" value="Unassembled WGS sequence"/>
</dbReference>
<sequence>MEKSLYELLTASKNNKAMNNLDITRRYSRLLIDNSVKYSINPKYFEKDSKLKKAVYSIIKSAFKDYTRNGRENFEIYLKNDYEVDRVKKVKEEIEGTYCFRGTDAGFYEVPLLGEAVDFSIKNISVKVLPISLIKEYL</sequence>
<protein>
    <submittedName>
        <fullName evidence="1">Uncharacterized protein</fullName>
    </submittedName>
</protein>
<evidence type="ECO:0000313" key="2">
    <source>
        <dbReference type="Proteomes" id="UP000009375"/>
    </source>
</evidence>
<name>D2EEN5_PARA4</name>
<dbReference type="EMBL" id="GG730040">
    <property type="protein sequence ID" value="EEZ93253.1"/>
    <property type="molecule type" value="Genomic_DNA"/>
</dbReference>
<organism evidence="1 2">
    <name type="scientific">Candidatus Parvarchaeum acidiphilum ARMAN-4</name>
    <dbReference type="NCBI Taxonomy" id="662760"/>
    <lineage>
        <taxon>Archaea</taxon>
        <taxon>Candidatus Parvarchaeota</taxon>
        <taxon>Candidatus Parvarchaeum</taxon>
    </lineage>
</organism>
<dbReference type="AlphaFoldDB" id="D2EEN5"/>
<accession>D2EEN5</accession>
<reference evidence="1 2" key="1">
    <citation type="journal article" date="2010" name="Proc. Natl. Acad. Sci. U.S.A.">
        <title>Enigmatic, ultrasmall, uncultivated Archaea.</title>
        <authorList>
            <person name="Baker B.J."/>
            <person name="Comolli L.R."/>
            <person name="Dick G.J."/>
            <person name="Hauser L.J."/>
            <person name="Hyatt D."/>
            <person name="Dill B.D."/>
            <person name="Land M.L."/>
            <person name="Verberkmoes N.C."/>
            <person name="Hettich R.L."/>
            <person name="Banfield J.F."/>
        </authorList>
    </citation>
    <scope>NUCLEOTIDE SEQUENCE [LARGE SCALE GENOMIC DNA]</scope>
</reference>
<gene>
    <name evidence="1" type="ORF">BJBARM4_0183</name>
</gene>